<keyword evidence="7" id="KW-0239">DNA-directed DNA polymerase</keyword>
<evidence type="ECO:0000256" key="3">
    <source>
        <dbReference type="ARBA" id="ARBA00012417"/>
    </source>
</evidence>
<dbReference type="GO" id="GO:0006281">
    <property type="term" value="P:DNA repair"/>
    <property type="evidence" value="ECO:0007669"/>
    <property type="project" value="UniProtKB-ARBA"/>
</dbReference>
<dbReference type="AlphaFoldDB" id="A0A8J5QUM2"/>
<proteinExistence type="inferred from homology"/>
<dbReference type="PANTHER" id="PTHR10416">
    <property type="entry name" value="DNA POLYMERASE DELTA SUBUNIT 2"/>
    <property type="match status" value="1"/>
</dbReference>
<keyword evidence="8" id="KW-0539">Nucleus</keyword>
<keyword evidence="4" id="KW-0808">Transferase</keyword>
<evidence type="ECO:0000256" key="9">
    <source>
        <dbReference type="ARBA" id="ARBA00049244"/>
    </source>
</evidence>
<evidence type="ECO:0000256" key="7">
    <source>
        <dbReference type="ARBA" id="ARBA00022932"/>
    </source>
</evidence>
<sequence length="473" mass="52926">MGDLQYLNKGLQEVTVKRSEVSFNEPFEKVDEFLLGRGQRKYNQQFFSMYQHRFNTLSERVLRNAIKKWGDGTKKIDGQTIFRQDKILDITSGKLCWVIGTIFCDAKNKLNILQDVEKGTDDILPEIPASYLDDDEEAVVMLEDESGRAVLHNQGFLDNNLLVTGCIVGVLGIELQAGIFEIMDVVYPTIAPQKALPQGNSTKTVALISGLNIGKEGINDLRMELLKQYLIGEVGSNEDAMYSGTIAELIIAGDSILPLSELGGANDSQSFITSNNYGSKNISKYNAESLRKLDEFVNDVILSLPVSVMPGHNDPAEICLPQQALHKAMFKNSTSVLGDSRLQRLTNPQWFEIDGVRILGTSGQNIDDVKKYTKKSLSAISIMRANLHWQNFIPTAPDTLYCYPFEECDPFTFNNEIPHVYFVANQENYESEEFQLGDNCSVRLVSIPKFSETGEFVVLNLETLSCNVVRIDI</sequence>
<evidence type="ECO:0000313" key="12">
    <source>
        <dbReference type="EMBL" id="KAG7666279.1"/>
    </source>
</evidence>
<dbReference type="FunFam" id="2.40.50.430:FF:000002">
    <property type="entry name" value="DNA polymerase delta subunit"/>
    <property type="match status" value="1"/>
</dbReference>
<evidence type="ECO:0000256" key="2">
    <source>
        <dbReference type="ARBA" id="ARBA00006035"/>
    </source>
</evidence>
<evidence type="ECO:0000259" key="10">
    <source>
        <dbReference type="Pfam" id="PF04042"/>
    </source>
</evidence>
<dbReference type="EC" id="2.7.7.7" evidence="3"/>
<dbReference type="InterPro" id="IPR024826">
    <property type="entry name" value="DNA_pol_delta/II_ssu"/>
</dbReference>
<evidence type="ECO:0000256" key="6">
    <source>
        <dbReference type="ARBA" id="ARBA00022705"/>
    </source>
</evidence>
<keyword evidence="6" id="KW-0235">DNA replication</keyword>
<feature type="domain" description="DNA polymerase alpha/delta/epsilon subunit B" evidence="10">
    <location>
        <begin position="205"/>
        <end position="428"/>
    </location>
</feature>
<organism evidence="12 13">
    <name type="scientific">[Candida] subhashii</name>
    <dbReference type="NCBI Taxonomy" id="561895"/>
    <lineage>
        <taxon>Eukaryota</taxon>
        <taxon>Fungi</taxon>
        <taxon>Dikarya</taxon>
        <taxon>Ascomycota</taxon>
        <taxon>Saccharomycotina</taxon>
        <taxon>Pichiomycetes</taxon>
        <taxon>Debaryomycetaceae</taxon>
        <taxon>Spathaspora</taxon>
    </lineage>
</organism>
<dbReference type="Proteomes" id="UP000694255">
    <property type="component" value="Unassembled WGS sequence"/>
</dbReference>
<evidence type="ECO:0000259" key="11">
    <source>
        <dbReference type="Pfam" id="PF18018"/>
    </source>
</evidence>
<comment type="subcellular location">
    <subcellularLocation>
        <location evidence="1">Nucleus</location>
    </subcellularLocation>
</comment>
<dbReference type="EMBL" id="JAGSYN010000024">
    <property type="protein sequence ID" value="KAG7666279.1"/>
    <property type="molecule type" value="Genomic_DNA"/>
</dbReference>
<evidence type="ECO:0000256" key="1">
    <source>
        <dbReference type="ARBA" id="ARBA00004123"/>
    </source>
</evidence>
<keyword evidence="5" id="KW-0548">Nucleotidyltransferase</keyword>
<reference evidence="12 13" key="1">
    <citation type="journal article" date="2021" name="DNA Res.">
        <title>Genome analysis of Candida subhashii reveals its hybrid nature and dual mitochondrial genome conformations.</title>
        <authorList>
            <person name="Mixao V."/>
            <person name="Hegedusova E."/>
            <person name="Saus E."/>
            <person name="Pryszcz L.P."/>
            <person name="Cillingova A."/>
            <person name="Nosek J."/>
            <person name="Gabaldon T."/>
        </authorList>
    </citation>
    <scope>NUCLEOTIDE SEQUENCE [LARGE SCALE GENOMIC DNA]</scope>
    <source>
        <strain evidence="12 13">CBS 10753</strain>
    </source>
</reference>
<dbReference type="InterPro" id="IPR040663">
    <property type="entry name" value="DNA_pol_D_N"/>
</dbReference>
<dbReference type="OrthoDB" id="3763at2759"/>
<dbReference type="RefSeq" id="XP_049266511.1">
    <property type="nucleotide sequence ID" value="XM_049405446.1"/>
</dbReference>
<comment type="catalytic activity">
    <reaction evidence="9">
        <text>DNA(n) + a 2'-deoxyribonucleoside 5'-triphosphate = DNA(n+1) + diphosphate</text>
        <dbReference type="Rhea" id="RHEA:22508"/>
        <dbReference type="Rhea" id="RHEA-COMP:17339"/>
        <dbReference type="Rhea" id="RHEA-COMP:17340"/>
        <dbReference type="ChEBI" id="CHEBI:33019"/>
        <dbReference type="ChEBI" id="CHEBI:61560"/>
        <dbReference type="ChEBI" id="CHEBI:173112"/>
        <dbReference type="EC" id="2.7.7.7"/>
    </reaction>
</comment>
<dbReference type="GO" id="GO:0043625">
    <property type="term" value="C:delta DNA polymerase complex"/>
    <property type="evidence" value="ECO:0007669"/>
    <property type="project" value="TreeGrafter"/>
</dbReference>
<dbReference type="Pfam" id="PF18018">
    <property type="entry name" value="DNA_pol_D_N"/>
    <property type="match status" value="1"/>
</dbReference>
<evidence type="ECO:0000256" key="5">
    <source>
        <dbReference type="ARBA" id="ARBA00022695"/>
    </source>
</evidence>
<comment type="similarity">
    <text evidence="2">Belongs to the DNA polymerase delta/II small subunit family.</text>
</comment>
<evidence type="ECO:0000256" key="8">
    <source>
        <dbReference type="ARBA" id="ARBA00023242"/>
    </source>
</evidence>
<protein>
    <recommendedName>
        <fullName evidence="3">DNA-directed DNA polymerase</fullName>
        <ecNumber evidence="3">2.7.7.7</ecNumber>
    </recommendedName>
</protein>
<comment type="caution">
    <text evidence="12">The sequence shown here is derived from an EMBL/GenBank/DDBJ whole genome shotgun (WGS) entry which is preliminary data.</text>
</comment>
<feature type="domain" description="DNA polymerase delta subunit OB-fold" evidence="11">
    <location>
        <begin position="45"/>
        <end position="185"/>
    </location>
</feature>
<dbReference type="GO" id="GO:0006273">
    <property type="term" value="P:lagging strand elongation"/>
    <property type="evidence" value="ECO:0007669"/>
    <property type="project" value="UniProtKB-ARBA"/>
</dbReference>
<evidence type="ECO:0000313" key="13">
    <source>
        <dbReference type="Proteomes" id="UP000694255"/>
    </source>
</evidence>
<dbReference type="GeneID" id="73466975"/>
<accession>A0A8J5QUM2</accession>
<keyword evidence="13" id="KW-1185">Reference proteome</keyword>
<name>A0A8J5QUM2_9ASCO</name>
<dbReference type="InterPro" id="IPR007185">
    <property type="entry name" value="DNA_pol_a/d/e_bsu"/>
</dbReference>
<dbReference type="PANTHER" id="PTHR10416:SF0">
    <property type="entry name" value="DNA POLYMERASE DELTA SUBUNIT 2"/>
    <property type="match status" value="1"/>
</dbReference>
<dbReference type="GO" id="GO:0003677">
    <property type="term" value="F:DNA binding"/>
    <property type="evidence" value="ECO:0007669"/>
    <property type="project" value="InterPro"/>
</dbReference>
<evidence type="ECO:0000256" key="4">
    <source>
        <dbReference type="ARBA" id="ARBA00022679"/>
    </source>
</evidence>
<dbReference type="Pfam" id="PF04042">
    <property type="entry name" value="DNA_pol_E_B"/>
    <property type="match status" value="1"/>
</dbReference>
<gene>
    <name evidence="12" type="ORF">J8A68_000174</name>
</gene>
<dbReference type="GO" id="GO:0003887">
    <property type="term" value="F:DNA-directed DNA polymerase activity"/>
    <property type="evidence" value="ECO:0007669"/>
    <property type="project" value="UniProtKB-KW"/>
</dbReference>